<dbReference type="AlphaFoldDB" id="F8E2P9"/>
<keyword evidence="2 5" id="KW-0808">Transferase</keyword>
<accession>F8E2P9</accession>
<evidence type="ECO:0000259" key="4">
    <source>
        <dbReference type="Pfam" id="PF13439"/>
    </source>
</evidence>
<feature type="region of interest" description="Disordered" evidence="3">
    <location>
        <begin position="441"/>
        <end position="488"/>
    </location>
</feature>
<proteinExistence type="predicted"/>
<dbReference type="Proteomes" id="UP000000492">
    <property type="component" value="Chromosome"/>
</dbReference>
<dbReference type="KEGG" id="crd:CRES_1919"/>
<evidence type="ECO:0000256" key="3">
    <source>
        <dbReference type="SAM" id="MobiDB-lite"/>
    </source>
</evidence>
<dbReference type="PANTHER" id="PTHR45947">
    <property type="entry name" value="SULFOQUINOVOSYL TRANSFERASE SQD2"/>
    <property type="match status" value="1"/>
</dbReference>
<dbReference type="GO" id="GO:1901137">
    <property type="term" value="P:carbohydrate derivative biosynthetic process"/>
    <property type="evidence" value="ECO:0007669"/>
    <property type="project" value="UniProtKB-ARBA"/>
</dbReference>
<dbReference type="PANTHER" id="PTHR45947:SF3">
    <property type="entry name" value="SULFOQUINOVOSYL TRANSFERASE SQD2"/>
    <property type="match status" value="1"/>
</dbReference>
<gene>
    <name evidence="5" type="primary">pimB2</name>
    <name evidence="5" type="ordered locus">CRES_1919</name>
</gene>
<keyword evidence="1" id="KW-0328">Glycosyltransferase</keyword>
<dbReference type="GO" id="GO:1903509">
    <property type="term" value="P:liposaccharide metabolic process"/>
    <property type="evidence" value="ECO:0007669"/>
    <property type="project" value="UniProtKB-ARBA"/>
</dbReference>
<evidence type="ECO:0000256" key="2">
    <source>
        <dbReference type="ARBA" id="ARBA00022679"/>
    </source>
</evidence>
<protein>
    <submittedName>
        <fullName evidence="5">Glycosyl transferase</fullName>
    </submittedName>
</protein>
<dbReference type="Pfam" id="PF13439">
    <property type="entry name" value="Glyco_transf_4"/>
    <property type="match status" value="1"/>
</dbReference>
<dbReference type="CDD" id="cd03814">
    <property type="entry name" value="GT4-like"/>
    <property type="match status" value="1"/>
</dbReference>
<keyword evidence="6" id="KW-1185">Reference proteome</keyword>
<feature type="domain" description="Glycosyltransferase subfamily 4-like N-terminal" evidence="4">
    <location>
        <begin position="17"/>
        <end position="184"/>
    </location>
</feature>
<dbReference type="InterPro" id="IPR050194">
    <property type="entry name" value="Glycosyltransferase_grp1"/>
</dbReference>
<name>F8E2P9_CORRG</name>
<sequence>MNLMRVAIVAESFLPVVNGVVNSVLRVLEHLRRHGHEALVIAPAAKDGQEEITHYLGHRVVRVPAVDVPGINSLPIGVPLPRVLTEMRDFQPDVVHLASPFVLGAAGAAAAKTLGLPCVAIYQTDVAGFANNYNMAMLSKAAWRVTRTLHNNCTMTLAPSSVTIKELEEHGVRNVFHWSRGVDIVRFNPAKRSEELRASWIDAGRSKRAALHEGRVETFDEQQVTVVGFVGRLAAEKSVERLAVLDDRDDIQLVIVGDGPEREDLEKRMPTAVFTGGMYGEDLPQAFASLDIFVHAGQFETFCQAIQEAHASGVATIGPRAGGPIDLITPGINGHLLDVDTFERDLPSAVEDIINRGVKGFGAAAFEGVQSKSWPGLCSQLMDYYELAIDMRGQKGLLSRKFFRKGPPERFMGVAADVESMMAAATSTGALAVAAGERLRKEQESPARIAAQEASSQRRPEDVTAEPVRGVVRRPRKAGQSEGAGSNG</sequence>
<dbReference type="eggNOG" id="COG0438">
    <property type="taxonomic scope" value="Bacteria"/>
</dbReference>
<dbReference type="EMBL" id="CP002857">
    <property type="protein sequence ID" value="AEI10272.1"/>
    <property type="molecule type" value="Genomic_DNA"/>
</dbReference>
<organism evidence="5 6">
    <name type="scientific">Corynebacterium resistens (strain DSM 45100 / JCM 12819 / GTC 2026 / SICGH 158)</name>
    <dbReference type="NCBI Taxonomy" id="662755"/>
    <lineage>
        <taxon>Bacteria</taxon>
        <taxon>Bacillati</taxon>
        <taxon>Actinomycetota</taxon>
        <taxon>Actinomycetes</taxon>
        <taxon>Mycobacteriales</taxon>
        <taxon>Corynebacteriaceae</taxon>
        <taxon>Corynebacterium</taxon>
    </lineage>
</organism>
<dbReference type="GO" id="GO:0016758">
    <property type="term" value="F:hexosyltransferase activity"/>
    <property type="evidence" value="ECO:0007669"/>
    <property type="project" value="TreeGrafter"/>
</dbReference>
<evidence type="ECO:0000313" key="5">
    <source>
        <dbReference type="EMBL" id="AEI10272.1"/>
    </source>
</evidence>
<evidence type="ECO:0000313" key="6">
    <source>
        <dbReference type="Proteomes" id="UP000000492"/>
    </source>
</evidence>
<dbReference type="SUPFAM" id="SSF53756">
    <property type="entry name" value="UDP-Glycosyltransferase/glycogen phosphorylase"/>
    <property type="match status" value="1"/>
</dbReference>
<dbReference type="Pfam" id="PF13692">
    <property type="entry name" value="Glyco_trans_1_4"/>
    <property type="match status" value="1"/>
</dbReference>
<reference evidence="5 6" key="1">
    <citation type="journal article" date="2012" name="BMC Genomics">
        <title>Complete genome sequence, lifestyle, and multi-drug resistance of the human pathogen Corynebacterium resistens DSM 45100 isolated from blood samples of a leukemia patient.</title>
        <authorList>
            <person name="Schroder J."/>
            <person name="Maus I."/>
            <person name="Meyer K."/>
            <person name="Wordemann S."/>
            <person name="Blom J."/>
            <person name="Jaenicke S."/>
            <person name="Schneider J."/>
            <person name="Trost E."/>
            <person name="Tauch A."/>
        </authorList>
    </citation>
    <scope>NUCLEOTIDE SEQUENCE [LARGE SCALE GENOMIC DNA]</scope>
    <source>
        <strain evidence="6">DSM 45100 / JCM 12819 / CCUG 50093 / GTC 2026 / SICGH 158</strain>
    </source>
</reference>
<dbReference type="InterPro" id="IPR028098">
    <property type="entry name" value="Glyco_trans_4-like_N"/>
</dbReference>
<dbReference type="HOGENOM" id="CLU_009583_2_0_11"/>
<dbReference type="Gene3D" id="3.40.50.2000">
    <property type="entry name" value="Glycogen Phosphorylase B"/>
    <property type="match status" value="2"/>
</dbReference>
<evidence type="ECO:0000256" key="1">
    <source>
        <dbReference type="ARBA" id="ARBA00022676"/>
    </source>
</evidence>
<dbReference type="STRING" id="662755.CRES_1919"/>